<dbReference type="Proteomes" id="UP001642464">
    <property type="component" value="Unassembled WGS sequence"/>
</dbReference>
<accession>A0ABP0N048</accession>
<sequence length="307" mass="31441">MKVKTTIGVILAAGVATSAFGQCEPAWDGQLGNPGVDRGYVQPMMNWDDGSGEKLYVGGSFGGIIGAPGSTILASWDRDTNTWSRVGTPGLSTGSTNGFLTNIMPFDVFGEERLVVAGFFASAGAVADTRSIAAWNGDEWISMGAGLPAPQSIWAMIKADIGDGENLIIGGAWPEIGGQFGADLAQWDGEEWLPVGDGLGITGSFSPTVFALEMFDDGSGPALYAGGRFDSIGGGAGTSLLGRFNGTSWEAVGPGLLPGGVTSQVAAMTVFDDGTGPALYVGMGSGVRISGVPFASVYKWDGVEWSA</sequence>
<protein>
    <recommendedName>
        <fullName evidence="4">Galactose oxidase</fullName>
    </recommendedName>
</protein>
<name>A0ABP0N048_9DINO</name>
<evidence type="ECO:0000313" key="3">
    <source>
        <dbReference type="Proteomes" id="UP001642464"/>
    </source>
</evidence>
<feature type="chain" id="PRO_5045471186" description="Galactose oxidase" evidence="1">
    <location>
        <begin position="22"/>
        <end position="307"/>
    </location>
</feature>
<comment type="caution">
    <text evidence="2">The sequence shown here is derived from an EMBL/GenBank/DDBJ whole genome shotgun (WGS) entry which is preliminary data.</text>
</comment>
<evidence type="ECO:0008006" key="4">
    <source>
        <dbReference type="Google" id="ProtNLM"/>
    </source>
</evidence>
<reference evidence="2 3" key="1">
    <citation type="submission" date="2024-02" db="EMBL/GenBank/DDBJ databases">
        <authorList>
            <person name="Chen Y."/>
            <person name="Shah S."/>
            <person name="Dougan E. K."/>
            <person name="Thang M."/>
            <person name="Chan C."/>
        </authorList>
    </citation>
    <scope>NUCLEOTIDE SEQUENCE [LARGE SCALE GENOMIC DNA]</scope>
</reference>
<keyword evidence="3" id="KW-1185">Reference proteome</keyword>
<organism evidence="2 3">
    <name type="scientific">Durusdinium trenchii</name>
    <dbReference type="NCBI Taxonomy" id="1381693"/>
    <lineage>
        <taxon>Eukaryota</taxon>
        <taxon>Sar</taxon>
        <taxon>Alveolata</taxon>
        <taxon>Dinophyceae</taxon>
        <taxon>Suessiales</taxon>
        <taxon>Symbiodiniaceae</taxon>
        <taxon>Durusdinium</taxon>
    </lineage>
</organism>
<proteinExistence type="predicted"/>
<feature type="non-terminal residue" evidence="2">
    <location>
        <position position="307"/>
    </location>
</feature>
<keyword evidence="1" id="KW-0732">Signal</keyword>
<gene>
    <name evidence="2" type="ORF">SCF082_LOCUS30060</name>
</gene>
<evidence type="ECO:0000256" key="1">
    <source>
        <dbReference type="SAM" id="SignalP"/>
    </source>
</evidence>
<dbReference type="EMBL" id="CAXAMM010024600">
    <property type="protein sequence ID" value="CAK9055640.1"/>
    <property type="molecule type" value="Genomic_DNA"/>
</dbReference>
<feature type="signal peptide" evidence="1">
    <location>
        <begin position="1"/>
        <end position="21"/>
    </location>
</feature>
<evidence type="ECO:0000313" key="2">
    <source>
        <dbReference type="EMBL" id="CAK9055640.1"/>
    </source>
</evidence>